<accession>A0AAD8EJH1</accession>
<dbReference type="EMBL" id="JASPKZ010003834">
    <property type="protein sequence ID" value="KAJ9592513.1"/>
    <property type="molecule type" value="Genomic_DNA"/>
</dbReference>
<evidence type="ECO:0000313" key="3">
    <source>
        <dbReference type="Proteomes" id="UP001233999"/>
    </source>
</evidence>
<feature type="non-terminal residue" evidence="2">
    <location>
        <position position="1"/>
    </location>
</feature>
<reference evidence="2" key="1">
    <citation type="journal article" date="2023" name="IScience">
        <title>Live-bearing cockroach genome reveals convergent evolutionary mechanisms linked to viviparity in insects and beyond.</title>
        <authorList>
            <person name="Fouks B."/>
            <person name="Harrison M.C."/>
            <person name="Mikhailova A.A."/>
            <person name="Marchal E."/>
            <person name="English S."/>
            <person name="Carruthers M."/>
            <person name="Jennings E.C."/>
            <person name="Chiamaka E.L."/>
            <person name="Frigard R.A."/>
            <person name="Pippel M."/>
            <person name="Attardo G.M."/>
            <person name="Benoit J.B."/>
            <person name="Bornberg-Bauer E."/>
            <person name="Tobe S.S."/>
        </authorList>
    </citation>
    <scope>NUCLEOTIDE SEQUENCE</scope>
    <source>
        <strain evidence="2">Stay&amp;Tobe</strain>
    </source>
</reference>
<gene>
    <name evidence="2" type="ORF">L9F63_015830</name>
</gene>
<organism evidence="2 3">
    <name type="scientific">Diploptera punctata</name>
    <name type="common">Pacific beetle cockroach</name>
    <dbReference type="NCBI Taxonomy" id="6984"/>
    <lineage>
        <taxon>Eukaryota</taxon>
        <taxon>Metazoa</taxon>
        <taxon>Ecdysozoa</taxon>
        <taxon>Arthropoda</taxon>
        <taxon>Hexapoda</taxon>
        <taxon>Insecta</taxon>
        <taxon>Pterygota</taxon>
        <taxon>Neoptera</taxon>
        <taxon>Polyneoptera</taxon>
        <taxon>Dictyoptera</taxon>
        <taxon>Blattodea</taxon>
        <taxon>Blaberoidea</taxon>
        <taxon>Blaberidae</taxon>
        <taxon>Diplopterinae</taxon>
        <taxon>Diploptera</taxon>
    </lineage>
</organism>
<proteinExistence type="predicted"/>
<dbReference type="Proteomes" id="UP001233999">
    <property type="component" value="Unassembled WGS sequence"/>
</dbReference>
<feature type="compositionally biased region" description="Basic and acidic residues" evidence="1">
    <location>
        <begin position="242"/>
        <end position="263"/>
    </location>
</feature>
<feature type="region of interest" description="Disordered" evidence="1">
    <location>
        <begin position="55"/>
        <end position="349"/>
    </location>
</feature>
<feature type="compositionally biased region" description="Basic and acidic residues" evidence="1">
    <location>
        <begin position="283"/>
        <end position="316"/>
    </location>
</feature>
<feature type="non-terminal residue" evidence="2">
    <location>
        <position position="349"/>
    </location>
</feature>
<feature type="compositionally biased region" description="Basic and acidic residues" evidence="1">
    <location>
        <begin position="171"/>
        <end position="204"/>
    </location>
</feature>
<feature type="compositionally biased region" description="Basic and acidic residues" evidence="1">
    <location>
        <begin position="80"/>
        <end position="103"/>
    </location>
</feature>
<feature type="compositionally biased region" description="Basic and acidic residues" evidence="1">
    <location>
        <begin position="147"/>
        <end position="164"/>
    </location>
</feature>
<evidence type="ECO:0000256" key="1">
    <source>
        <dbReference type="SAM" id="MobiDB-lite"/>
    </source>
</evidence>
<comment type="caution">
    <text evidence="2">The sequence shown here is derived from an EMBL/GenBank/DDBJ whole genome shotgun (WGS) entry which is preliminary data.</text>
</comment>
<reference evidence="2" key="2">
    <citation type="submission" date="2023-05" db="EMBL/GenBank/DDBJ databases">
        <authorList>
            <person name="Fouks B."/>
        </authorList>
    </citation>
    <scope>NUCLEOTIDE SEQUENCE</scope>
    <source>
        <strain evidence="2">Stay&amp;Tobe</strain>
        <tissue evidence="2">Testes</tissue>
    </source>
</reference>
<evidence type="ECO:0000313" key="2">
    <source>
        <dbReference type="EMBL" id="KAJ9592513.1"/>
    </source>
</evidence>
<sequence>AAYKKQKINQFDSTDEACKGIKKTQLKFDISVCNSNKPQDELEKLQEPLDQNIAVEDNPLNTAGKNISVEPVNSDDNDDDLMKTMIELHKNSRKSDEKDEWEKRRKRPTNFPDSRGKYSNKYRDLQWEKRRKRPTNFPDSRGKCSKKYRDPPVGEEEKTGRRGENVPQHFPDSRGKHSNKYRDPPVGEEEKTSHKFPRLPRETLQEISGSSSGRRGENWEKRRKRPTNFPDSRGKYSKKHRDPPVGEEEKTSHNFPRLPREILEQISGSSSGRRGENVPQHFPDSRGKHSNKYRDPPVGEEEKTSHKFPRLPREIPEQISGSSMGEEEKTSHNSAPTPEGNTRTNIGIL</sequence>
<dbReference type="AlphaFoldDB" id="A0AAD8EJH1"/>
<protein>
    <submittedName>
        <fullName evidence="2">Uncharacterized protein</fullName>
    </submittedName>
</protein>
<feature type="compositionally biased region" description="Polar residues" evidence="1">
    <location>
        <begin position="332"/>
        <end position="349"/>
    </location>
</feature>
<keyword evidence="3" id="KW-1185">Reference proteome</keyword>
<name>A0AAD8EJH1_DIPPU</name>